<keyword evidence="2" id="KW-1185">Reference proteome</keyword>
<protein>
    <submittedName>
        <fullName evidence="1">DNA polymerase III subunit chi</fullName>
    </submittedName>
</protein>
<dbReference type="Gene3D" id="3.40.50.10110">
    <property type="entry name" value="DNA polymerase III subunit chi"/>
    <property type="match status" value="1"/>
</dbReference>
<sequence>MTLFFLENTTDVRSVVYSIIDNAFNRYDRVLVSFTSREEELFYDSMLWSYKKISFLPHGMAHEESPNFQPILLSDSFNGIHNTPKLFIAVKKIRFKEYDLLKAGIWNALQKIAIIINSQDISLNIQYPMYKDNLLRKLHDSGVFDIDIESVLHCITSVNISLYRDLKWSKIQVV</sequence>
<organism evidence="1 2">
    <name type="scientific">Candidatus Fokinia crypta</name>
    <dbReference type="NCBI Taxonomy" id="1920990"/>
    <lineage>
        <taxon>Bacteria</taxon>
        <taxon>Pseudomonadati</taxon>
        <taxon>Pseudomonadota</taxon>
        <taxon>Alphaproteobacteria</taxon>
        <taxon>Rickettsiales</taxon>
        <taxon>Candidatus Midichloriaceae</taxon>
        <taxon>Candidatus Fokinia</taxon>
    </lineage>
</organism>
<dbReference type="EMBL" id="CP110343">
    <property type="protein sequence ID" value="WPX97978.1"/>
    <property type="molecule type" value="Genomic_DNA"/>
</dbReference>
<dbReference type="Pfam" id="PF04364">
    <property type="entry name" value="DNA_pol3_chi"/>
    <property type="match status" value="1"/>
</dbReference>
<dbReference type="SUPFAM" id="SSF102400">
    <property type="entry name" value="DNA polymerase III chi subunit"/>
    <property type="match status" value="1"/>
</dbReference>
<evidence type="ECO:0000313" key="1">
    <source>
        <dbReference type="EMBL" id="WPX97978.1"/>
    </source>
</evidence>
<gene>
    <name evidence="1" type="ORF">Fokcrypt_00505</name>
</gene>
<dbReference type="InterPro" id="IPR007459">
    <property type="entry name" value="DNA_pol3_chi"/>
</dbReference>
<proteinExistence type="predicted"/>
<name>A0ABZ0UTG1_9RICK</name>
<evidence type="ECO:0000313" key="2">
    <source>
        <dbReference type="Proteomes" id="UP001325140"/>
    </source>
</evidence>
<dbReference type="InterPro" id="IPR036768">
    <property type="entry name" value="PolIII_chi_sf"/>
</dbReference>
<reference evidence="1" key="1">
    <citation type="submission" date="2022-10" db="EMBL/GenBank/DDBJ databases">
        <title>Host association and intracellularity evolved multiple times independently in the Rickettsiales.</title>
        <authorList>
            <person name="Castelli M."/>
            <person name="Nardi T."/>
            <person name="Gammuto L."/>
            <person name="Bellinzona G."/>
            <person name="Sabaneyeva E."/>
            <person name="Potekhin A."/>
            <person name="Serra V."/>
            <person name="Petroni G."/>
            <person name="Sassera D."/>
        </authorList>
    </citation>
    <scope>NUCLEOTIDE SEQUENCE [LARGE SCALE GENOMIC DNA]</scope>
    <source>
        <strain evidence="1">US_Bl 11III1</strain>
    </source>
</reference>
<accession>A0ABZ0UTG1</accession>
<dbReference type="Proteomes" id="UP001325140">
    <property type="component" value="Chromosome"/>
</dbReference>
<dbReference type="RefSeq" id="WP_323721956.1">
    <property type="nucleotide sequence ID" value="NZ_CP110343.1"/>
</dbReference>